<dbReference type="Pfam" id="PF00293">
    <property type="entry name" value="NUDIX"/>
    <property type="match status" value="1"/>
</dbReference>
<dbReference type="SUPFAM" id="SSF55811">
    <property type="entry name" value="Nudix"/>
    <property type="match status" value="1"/>
</dbReference>
<feature type="domain" description="Nudix hydrolase" evidence="2">
    <location>
        <begin position="7"/>
        <end position="142"/>
    </location>
</feature>
<comment type="caution">
    <text evidence="3">The sequence shown here is derived from an EMBL/GenBank/DDBJ whole genome shotgun (WGS) entry which is preliminary data.</text>
</comment>
<dbReference type="PANTHER" id="PTHR16099">
    <property type="entry name" value="8-OXO-DGTP DIPHOSPHATES NUDT15"/>
    <property type="match status" value="1"/>
</dbReference>
<dbReference type="PROSITE" id="PS51462">
    <property type="entry name" value="NUDIX"/>
    <property type="match status" value="1"/>
</dbReference>
<protein>
    <submittedName>
        <fullName evidence="3">MutT/NUDIX family protein</fullName>
    </submittedName>
</protein>
<proteinExistence type="predicted"/>
<dbReference type="PANTHER" id="PTHR16099:SF5">
    <property type="entry name" value="NUCLEOTIDE TRIPHOSPHATE DIPHOSPHATASE NUDT15"/>
    <property type="match status" value="1"/>
</dbReference>
<dbReference type="STRING" id="1618345.UT18_C0017G0019"/>
<accession>A0A0G0P6C2</accession>
<keyword evidence="1" id="KW-0378">Hydrolase</keyword>
<dbReference type="AlphaFoldDB" id="A0A0G0P6C2"/>
<dbReference type="InterPro" id="IPR000086">
    <property type="entry name" value="NUDIX_hydrolase_dom"/>
</dbReference>
<gene>
    <name evidence="3" type="ORF">UT18_C0017G0019</name>
</gene>
<dbReference type="EMBL" id="LBVV01000017">
    <property type="protein sequence ID" value="KKQ93649.1"/>
    <property type="molecule type" value="Genomic_DNA"/>
</dbReference>
<dbReference type="InterPro" id="IPR015797">
    <property type="entry name" value="NUDIX_hydrolase-like_dom_sf"/>
</dbReference>
<dbReference type="PROSITE" id="PS00893">
    <property type="entry name" value="NUDIX_BOX"/>
    <property type="match status" value="1"/>
</dbReference>
<evidence type="ECO:0000313" key="3">
    <source>
        <dbReference type="EMBL" id="KKQ93649.1"/>
    </source>
</evidence>
<dbReference type="GO" id="GO:0016787">
    <property type="term" value="F:hydrolase activity"/>
    <property type="evidence" value="ECO:0007669"/>
    <property type="project" value="UniProtKB-KW"/>
</dbReference>
<dbReference type="Gene3D" id="3.90.79.10">
    <property type="entry name" value="Nucleoside Triphosphate Pyrophosphohydrolase"/>
    <property type="match status" value="1"/>
</dbReference>
<dbReference type="InterPro" id="IPR020084">
    <property type="entry name" value="NUDIX_hydrolase_CS"/>
</dbReference>
<evidence type="ECO:0000256" key="1">
    <source>
        <dbReference type="ARBA" id="ARBA00022801"/>
    </source>
</evidence>
<dbReference type="Proteomes" id="UP000034207">
    <property type="component" value="Unassembled WGS sequence"/>
</dbReference>
<reference evidence="3" key="1">
    <citation type="journal article" date="2015" name="Nature">
        <title>rRNA introns, odd ribosomes, and small enigmatic genomes across a large radiation of phyla.</title>
        <authorList>
            <person name="Brown C.T."/>
            <person name="Hug L.A."/>
            <person name="Thomas B.C."/>
            <person name="Sharon I."/>
            <person name="Castelle C.J."/>
            <person name="Singh A."/>
            <person name="Wilkins M.J."/>
            <person name="Williams K.H."/>
            <person name="Banfield J.F."/>
        </authorList>
    </citation>
    <scope>NUCLEOTIDE SEQUENCE [LARGE SCALE GENOMIC DNA]</scope>
</reference>
<evidence type="ECO:0000259" key="2">
    <source>
        <dbReference type="PROSITE" id="PS51462"/>
    </source>
</evidence>
<name>A0A0G0P6C2_UNCC2</name>
<sequence length="145" mass="16324">MKKGVDYTGVGVCTVIVNNNGEIFLGKRGRDSRNQIGFWSIPGGGVRFGEKLAEAITREVKEEHDISIELLEQLPAIDHLILSEKQHWVTTPFVAKIKNGQTPKIMEQNKCDEIGWFTLNNLPKPHGDASANAIKNYKKYYLKNN</sequence>
<evidence type="ECO:0000313" key="4">
    <source>
        <dbReference type="Proteomes" id="UP000034207"/>
    </source>
</evidence>
<organism evidence="3 4">
    <name type="scientific">candidate division CPR2 bacterium GW2011_GWC2_39_10</name>
    <dbReference type="NCBI Taxonomy" id="1618345"/>
    <lineage>
        <taxon>Bacteria</taxon>
        <taxon>Bacteria division CPR2</taxon>
    </lineage>
</organism>